<feature type="non-terminal residue" evidence="9">
    <location>
        <position position="1"/>
    </location>
</feature>
<evidence type="ECO:0000313" key="9">
    <source>
        <dbReference type="EMBL" id="CAI8042953.1"/>
    </source>
</evidence>
<protein>
    <recommendedName>
        <fullName evidence="2">Cyclin-H</fullName>
    </recommendedName>
</protein>
<keyword evidence="4" id="KW-0131">Cell cycle</keyword>
<evidence type="ECO:0000256" key="6">
    <source>
        <dbReference type="ARBA" id="ARBA00026042"/>
    </source>
</evidence>
<gene>
    <name evidence="9" type="ORF">GBAR_LOCUS23828</name>
</gene>
<comment type="similarity">
    <text evidence="1">Belongs to the cyclin family. Cyclin C subfamily.</text>
</comment>
<name>A0AA35X2J3_GEOBA</name>
<feature type="domain" description="Cyclin N-terminal" evidence="7">
    <location>
        <begin position="61"/>
        <end position="154"/>
    </location>
</feature>
<dbReference type="InterPro" id="IPR043198">
    <property type="entry name" value="Cyclin/Ssn8"/>
</dbReference>
<sequence length="287" mass="33059">MFHWSTQKDHWLFKGEEDLERLRAAANSAYCEKHAKAAAEKGVQMLSSAEERLLCQYFIKKLLEFCNVFEPRVPRSAVATAAAYFKRFYLNTSAMEYSPRQIFFCCVYLAFKIDEYVVSVDQFGNTITPDLRQDVVQYVLSHELLLLKRLKFHLTIHTPFRPMEGFLIDIKTRTPDIPNPDQLRPAAEAFLERSLASDVPLLYPPSQIALAALRHGCSHTKISIDGYILSVLFKSEDSEKADSIMDTLEKIEEMVLQTVLPDGESVRHIEKKMMKCRVEELSPPKRY</sequence>
<feature type="domain" description="Cyclin C-terminal" evidence="8">
    <location>
        <begin position="159"/>
        <end position="255"/>
    </location>
</feature>
<dbReference type="GO" id="GO:0070985">
    <property type="term" value="C:transcription factor TFIIK complex"/>
    <property type="evidence" value="ECO:0007669"/>
    <property type="project" value="InterPro"/>
</dbReference>
<evidence type="ECO:0000259" key="8">
    <source>
        <dbReference type="Pfam" id="PF16899"/>
    </source>
</evidence>
<proteinExistence type="inferred from homology"/>
<accession>A0AA35X2J3</accession>
<evidence type="ECO:0000256" key="3">
    <source>
        <dbReference type="ARBA" id="ARBA00023127"/>
    </source>
</evidence>
<dbReference type="AlphaFoldDB" id="A0AA35X2J3"/>
<organism evidence="9 10">
    <name type="scientific">Geodia barretti</name>
    <name type="common">Barrett's horny sponge</name>
    <dbReference type="NCBI Taxonomy" id="519541"/>
    <lineage>
        <taxon>Eukaryota</taxon>
        <taxon>Metazoa</taxon>
        <taxon>Porifera</taxon>
        <taxon>Demospongiae</taxon>
        <taxon>Heteroscleromorpha</taxon>
        <taxon>Tetractinellida</taxon>
        <taxon>Astrophorina</taxon>
        <taxon>Geodiidae</taxon>
        <taxon>Geodia</taxon>
    </lineage>
</organism>
<dbReference type="CDD" id="cd20524">
    <property type="entry name" value="CYCLIN_CCNH_rpt1"/>
    <property type="match status" value="1"/>
</dbReference>
<dbReference type="InterPro" id="IPR031658">
    <property type="entry name" value="Cyclin_C_2"/>
</dbReference>
<dbReference type="Pfam" id="PF16899">
    <property type="entry name" value="Cyclin_C_2"/>
    <property type="match status" value="1"/>
</dbReference>
<keyword evidence="3" id="KW-0195">Cyclin</keyword>
<keyword evidence="10" id="KW-1185">Reference proteome</keyword>
<dbReference type="Gene3D" id="1.10.472.10">
    <property type="entry name" value="Cyclin-like"/>
    <property type="match status" value="2"/>
</dbReference>
<dbReference type="GO" id="GO:0006351">
    <property type="term" value="P:DNA-templated transcription"/>
    <property type="evidence" value="ECO:0007669"/>
    <property type="project" value="InterPro"/>
</dbReference>
<comment type="caution">
    <text evidence="9">The sequence shown here is derived from an EMBL/GenBank/DDBJ whole genome shotgun (WGS) entry which is preliminary data.</text>
</comment>
<dbReference type="Proteomes" id="UP001174909">
    <property type="component" value="Unassembled WGS sequence"/>
</dbReference>
<reference evidence="9" key="1">
    <citation type="submission" date="2023-03" db="EMBL/GenBank/DDBJ databases">
        <authorList>
            <person name="Steffen K."/>
            <person name="Cardenas P."/>
        </authorList>
    </citation>
    <scope>NUCLEOTIDE SEQUENCE</scope>
</reference>
<comment type="function">
    <text evidence="5">Regulates CDK7, the catalytic subunit of the CDK-activating kinase (CAK) enzymatic complex. CAK activates the cyclin-associated kinases CDK1, CDK2, CDK4 and CDK6 by threonine phosphorylation. CAK complexed to the core-TFIIH basal transcription factor activates RNA polymerase II by serine phosphorylation of the repetitive C-terminal domain (CTD) of its large subunit (POLR2A), allowing its escape from the promoter and elongation of the transcripts. Involved in cell cycle control and in RNA transcription by RNA polymerase II. Its expression and activity are constant throughout the cell cycle.</text>
</comment>
<dbReference type="PANTHER" id="PTHR10026">
    <property type="entry name" value="CYCLIN"/>
    <property type="match status" value="1"/>
</dbReference>
<dbReference type="FunFam" id="1.10.472.10:FF:000029">
    <property type="entry name" value="Cyclin h"/>
    <property type="match status" value="1"/>
</dbReference>
<evidence type="ECO:0000256" key="2">
    <source>
        <dbReference type="ARBA" id="ARBA00019496"/>
    </source>
</evidence>
<dbReference type="InterPro" id="IPR036915">
    <property type="entry name" value="Cyclin-like_sf"/>
</dbReference>
<dbReference type="Pfam" id="PF00134">
    <property type="entry name" value="Cyclin_N"/>
    <property type="match status" value="1"/>
</dbReference>
<evidence type="ECO:0000256" key="1">
    <source>
        <dbReference type="ARBA" id="ARBA00008638"/>
    </source>
</evidence>
<dbReference type="NCBIfam" id="TIGR00569">
    <property type="entry name" value="ccl1"/>
    <property type="match status" value="1"/>
</dbReference>
<dbReference type="EMBL" id="CASHTH010003294">
    <property type="protein sequence ID" value="CAI8042953.1"/>
    <property type="molecule type" value="Genomic_DNA"/>
</dbReference>
<evidence type="ECO:0000313" key="10">
    <source>
        <dbReference type="Proteomes" id="UP001174909"/>
    </source>
</evidence>
<comment type="subunit">
    <text evidence="6">Associates primarily with CDK7 and MAT1 to form the CAK complex. CAK can further associate with the core-TFIIH to form the TFIIH basal transcription factor.</text>
</comment>
<dbReference type="SUPFAM" id="SSF47954">
    <property type="entry name" value="Cyclin-like"/>
    <property type="match status" value="2"/>
</dbReference>
<dbReference type="InterPro" id="IPR027081">
    <property type="entry name" value="CyclinH/Ccl1"/>
</dbReference>
<dbReference type="CDD" id="cd20525">
    <property type="entry name" value="CYCLIN_CCNH_rpt2"/>
    <property type="match status" value="1"/>
</dbReference>
<dbReference type="GO" id="GO:0006357">
    <property type="term" value="P:regulation of transcription by RNA polymerase II"/>
    <property type="evidence" value="ECO:0007669"/>
    <property type="project" value="InterPro"/>
</dbReference>
<evidence type="ECO:0000256" key="5">
    <source>
        <dbReference type="ARBA" id="ARBA00025343"/>
    </source>
</evidence>
<dbReference type="InterPro" id="IPR006671">
    <property type="entry name" value="Cyclin_N"/>
</dbReference>
<evidence type="ECO:0000259" key="7">
    <source>
        <dbReference type="Pfam" id="PF00134"/>
    </source>
</evidence>
<evidence type="ECO:0000256" key="4">
    <source>
        <dbReference type="ARBA" id="ARBA00023306"/>
    </source>
</evidence>
<dbReference type="GO" id="GO:0016538">
    <property type="term" value="F:cyclin-dependent protein serine/threonine kinase regulator activity"/>
    <property type="evidence" value="ECO:0007669"/>
    <property type="project" value="InterPro"/>
</dbReference>